<name>A0A9P3GE43_9APHY</name>
<dbReference type="AlphaFoldDB" id="A0A9P3GE43"/>
<proteinExistence type="predicted"/>
<accession>A0A9P3GE43</accession>
<dbReference type="EMBL" id="BPQB01000030">
    <property type="protein sequence ID" value="GJE93125.1"/>
    <property type="molecule type" value="Genomic_DNA"/>
</dbReference>
<protein>
    <submittedName>
        <fullName evidence="1">F-box protein</fullName>
    </submittedName>
</protein>
<comment type="caution">
    <text evidence="1">The sequence shown here is derived from an EMBL/GenBank/DDBJ whole genome shotgun (WGS) entry which is preliminary data.</text>
</comment>
<evidence type="ECO:0000313" key="1">
    <source>
        <dbReference type="EMBL" id="GJE93125.1"/>
    </source>
</evidence>
<dbReference type="InterPro" id="IPR032675">
    <property type="entry name" value="LRR_dom_sf"/>
</dbReference>
<dbReference type="OrthoDB" id="3365698at2759"/>
<keyword evidence="2" id="KW-1185">Reference proteome</keyword>
<dbReference type="Gene3D" id="3.80.10.10">
    <property type="entry name" value="Ribonuclease Inhibitor"/>
    <property type="match status" value="1"/>
</dbReference>
<reference evidence="1 2" key="1">
    <citation type="submission" date="2021-08" db="EMBL/GenBank/DDBJ databases">
        <title>Draft Genome Sequence of Phanerochaete sordida strain YK-624.</title>
        <authorList>
            <person name="Mori T."/>
            <person name="Dohra H."/>
            <person name="Suzuki T."/>
            <person name="Kawagishi H."/>
            <person name="Hirai H."/>
        </authorList>
    </citation>
    <scope>NUCLEOTIDE SEQUENCE [LARGE SCALE GENOMIC DNA]</scope>
    <source>
        <strain evidence="1 2">YK-624</strain>
    </source>
</reference>
<organism evidence="1 2">
    <name type="scientific">Phanerochaete sordida</name>
    <dbReference type="NCBI Taxonomy" id="48140"/>
    <lineage>
        <taxon>Eukaryota</taxon>
        <taxon>Fungi</taxon>
        <taxon>Dikarya</taxon>
        <taxon>Basidiomycota</taxon>
        <taxon>Agaricomycotina</taxon>
        <taxon>Agaricomycetes</taxon>
        <taxon>Polyporales</taxon>
        <taxon>Phanerochaetaceae</taxon>
        <taxon>Phanerochaete</taxon>
    </lineage>
</organism>
<gene>
    <name evidence="1" type="ORF">PsYK624_092840</name>
</gene>
<sequence length="522" mass="56994">MHAPIATLPPELLRQVFLARHRTWIVSEDDSSDLPGLTASHVCSAWRVVALDISELWSLIEIRDFGRHTQQYVAELVRRSGPHLLEVDVSGGDGAEALVRRIGRVLSTAARRIRRFSAEQLPPSLLDALVTETFARGAVAAALEELTLHPSEQDADEGLSEAASAVLSEPGRFPALARLAVAYLPVQVCTSLARDGLTVLSFTHGAFPEATREGLLALLANSPRLEHLAIQRDVALGTLPGEDFQLPSRPATVHLPHLKTLSLAYLSRSCTWLFLQSLVYPEDASVGLLSHLDWPVPHDALSDSFRDTISRVADLSLYIVYREHASCADTFDCTVLLEGLDAARRNVLAAGWKRTLYLPPGEDPPLQAHTADLPPGSLHFAHARSCTVRLRLADGVPPFTREHWADVLGGLPQLRALCATLECAGRYRAWPGAELCYALAAPAGKDADALCPRLERLGLCFGPRSHAESEWAAQAVSRFLGGRGLREVGADPLTRQCLLQYGWGARARVWDDETRFAHPGLE</sequence>
<dbReference type="Proteomes" id="UP000703269">
    <property type="component" value="Unassembled WGS sequence"/>
</dbReference>
<evidence type="ECO:0000313" key="2">
    <source>
        <dbReference type="Proteomes" id="UP000703269"/>
    </source>
</evidence>